<keyword evidence="2" id="KW-1185">Reference proteome</keyword>
<protein>
    <submittedName>
        <fullName evidence="1">Uncharacterized protein</fullName>
    </submittedName>
</protein>
<gene>
    <name evidence="1" type="ORF">EV378_6895</name>
</gene>
<dbReference type="AlphaFoldDB" id="A0A4R1HKF2"/>
<proteinExistence type="predicted"/>
<dbReference type="EMBL" id="SMFZ01000002">
    <property type="protein sequence ID" value="TCK22884.1"/>
    <property type="molecule type" value="Genomic_DNA"/>
</dbReference>
<comment type="caution">
    <text evidence="1">The sequence shown here is derived from an EMBL/GenBank/DDBJ whole genome shotgun (WGS) entry which is preliminary data.</text>
</comment>
<evidence type="ECO:0000313" key="1">
    <source>
        <dbReference type="EMBL" id="TCK22884.1"/>
    </source>
</evidence>
<accession>A0A4R1HKF2</accession>
<dbReference type="RefSeq" id="WP_165922617.1">
    <property type="nucleotide sequence ID" value="NZ_SMFZ01000002.1"/>
</dbReference>
<dbReference type="Proteomes" id="UP000295560">
    <property type="component" value="Unassembled WGS sequence"/>
</dbReference>
<organism evidence="1 2">
    <name type="scientific">Pseudonocardia endophytica</name>
    <dbReference type="NCBI Taxonomy" id="401976"/>
    <lineage>
        <taxon>Bacteria</taxon>
        <taxon>Bacillati</taxon>
        <taxon>Actinomycetota</taxon>
        <taxon>Actinomycetes</taxon>
        <taxon>Pseudonocardiales</taxon>
        <taxon>Pseudonocardiaceae</taxon>
        <taxon>Pseudonocardia</taxon>
    </lineage>
</organism>
<evidence type="ECO:0000313" key="2">
    <source>
        <dbReference type="Proteomes" id="UP000295560"/>
    </source>
</evidence>
<sequence length="56" mass="6446">MTSTLDGVLARVLQILRTQQVLWAAMERIDPDPTPYLHWEPTTAGWRLYGRLVPPD</sequence>
<reference evidence="1 2" key="1">
    <citation type="submission" date="2019-03" db="EMBL/GenBank/DDBJ databases">
        <title>Sequencing the genomes of 1000 actinobacteria strains.</title>
        <authorList>
            <person name="Klenk H.-P."/>
        </authorList>
    </citation>
    <scope>NUCLEOTIDE SEQUENCE [LARGE SCALE GENOMIC DNA]</scope>
    <source>
        <strain evidence="1 2">DSM 44969</strain>
    </source>
</reference>
<name>A0A4R1HKF2_PSEEN</name>